<organism evidence="2 3">
    <name type="scientific">Dendrobium nobile</name>
    <name type="common">Orchid</name>
    <dbReference type="NCBI Taxonomy" id="94219"/>
    <lineage>
        <taxon>Eukaryota</taxon>
        <taxon>Viridiplantae</taxon>
        <taxon>Streptophyta</taxon>
        <taxon>Embryophyta</taxon>
        <taxon>Tracheophyta</taxon>
        <taxon>Spermatophyta</taxon>
        <taxon>Magnoliopsida</taxon>
        <taxon>Liliopsida</taxon>
        <taxon>Asparagales</taxon>
        <taxon>Orchidaceae</taxon>
        <taxon>Epidendroideae</taxon>
        <taxon>Malaxideae</taxon>
        <taxon>Dendrobiinae</taxon>
        <taxon>Dendrobium</taxon>
    </lineage>
</organism>
<keyword evidence="1" id="KW-0812">Transmembrane</keyword>
<protein>
    <submittedName>
        <fullName evidence="2">Uncharacterized protein</fullName>
    </submittedName>
</protein>
<reference evidence="2" key="1">
    <citation type="journal article" date="2022" name="Front. Genet.">
        <title>Chromosome-Scale Assembly of the Dendrobium nobile Genome Provides Insights Into the Molecular Mechanism of the Biosynthesis of the Medicinal Active Ingredient of Dendrobium.</title>
        <authorList>
            <person name="Xu Q."/>
            <person name="Niu S.-C."/>
            <person name="Li K.-L."/>
            <person name="Zheng P.-J."/>
            <person name="Zhang X.-J."/>
            <person name="Jia Y."/>
            <person name="Liu Y."/>
            <person name="Niu Y.-X."/>
            <person name="Yu L.-H."/>
            <person name="Chen D.-F."/>
            <person name="Zhang G.-Q."/>
        </authorList>
    </citation>
    <scope>NUCLEOTIDE SEQUENCE</scope>
    <source>
        <tissue evidence="2">Leaf</tissue>
    </source>
</reference>
<evidence type="ECO:0000313" key="2">
    <source>
        <dbReference type="EMBL" id="KAI0529713.1"/>
    </source>
</evidence>
<keyword evidence="3" id="KW-1185">Reference proteome</keyword>
<proteinExistence type="predicted"/>
<comment type="caution">
    <text evidence="2">The sequence shown here is derived from an EMBL/GenBank/DDBJ whole genome shotgun (WGS) entry which is preliminary data.</text>
</comment>
<feature type="transmembrane region" description="Helical" evidence="1">
    <location>
        <begin position="12"/>
        <end position="31"/>
    </location>
</feature>
<dbReference type="EMBL" id="JAGYWB010000002">
    <property type="protein sequence ID" value="KAI0529713.1"/>
    <property type="molecule type" value="Genomic_DNA"/>
</dbReference>
<dbReference type="Proteomes" id="UP000829196">
    <property type="component" value="Unassembled WGS sequence"/>
</dbReference>
<keyword evidence="1" id="KW-1133">Transmembrane helix</keyword>
<dbReference type="AlphaFoldDB" id="A0A8T3C7H0"/>
<feature type="transmembrane region" description="Helical" evidence="1">
    <location>
        <begin position="51"/>
        <end position="71"/>
    </location>
</feature>
<accession>A0A8T3C7H0</accession>
<evidence type="ECO:0000256" key="1">
    <source>
        <dbReference type="SAM" id="Phobius"/>
    </source>
</evidence>
<evidence type="ECO:0000313" key="3">
    <source>
        <dbReference type="Proteomes" id="UP000829196"/>
    </source>
</evidence>
<sequence>MRISGFLLLMDLHLILNHFNYCTAIHFYIFLMNSCKHIFHLSNGALHIGYWIGYNKAIMNVGPVLIIAIYWNSSSAKNSHIFIM</sequence>
<gene>
    <name evidence="2" type="ORF">KFK09_002270</name>
</gene>
<keyword evidence="1" id="KW-0472">Membrane</keyword>
<name>A0A8T3C7H0_DENNO</name>